<dbReference type="InterPro" id="IPR052747">
    <property type="entry name" value="TA_system_RelE_toxin"/>
</dbReference>
<keyword evidence="1" id="KW-1277">Toxin-antitoxin system</keyword>
<evidence type="ECO:0000313" key="3">
    <source>
        <dbReference type="Proteomes" id="UP000034682"/>
    </source>
</evidence>
<reference evidence="2 3" key="1">
    <citation type="journal article" date="2015" name="Nature">
        <title>rRNA introns, odd ribosomes, and small enigmatic genomes across a large radiation of phyla.</title>
        <authorList>
            <person name="Brown C.T."/>
            <person name="Hug L.A."/>
            <person name="Thomas B.C."/>
            <person name="Sharon I."/>
            <person name="Castelle C.J."/>
            <person name="Singh A."/>
            <person name="Wilkins M.J."/>
            <person name="Williams K.H."/>
            <person name="Banfield J.F."/>
        </authorList>
    </citation>
    <scope>NUCLEOTIDE SEQUENCE [LARGE SCALE GENOMIC DNA]</scope>
</reference>
<dbReference type="Proteomes" id="UP000034682">
    <property type="component" value="Unassembled WGS sequence"/>
</dbReference>
<dbReference type="EMBL" id="LCOK01000010">
    <property type="protein sequence ID" value="KKU76919.1"/>
    <property type="molecule type" value="Genomic_DNA"/>
</dbReference>
<dbReference type="InterPro" id="IPR035093">
    <property type="entry name" value="RelE/ParE_toxin_dom_sf"/>
</dbReference>
<dbReference type="Gene3D" id="3.30.2310.20">
    <property type="entry name" value="RelE-like"/>
    <property type="match status" value="1"/>
</dbReference>
<dbReference type="PANTHER" id="PTHR38813:SF1">
    <property type="entry name" value="TOXIN RELE1-RELATED"/>
    <property type="match status" value="1"/>
</dbReference>
<name>A0A0G1T543_9BACT</name>
<dbReference type="AlphaFoldDB" id="A0A0G1T543"/>
<organism evidence="2 3">
    <name type="scientific">Candidatus Giovannonibacteria bacterium GW2011_GWB1_47_6b</name>
    <dbReference type="NCBI Taxonomy" id="1618655"/>
    <lineage>
        <taxon>Bacteria</taxon>
        <taxon>Candidatus Giovannoniibacteriota</taxon>
    </lineage>
</organism>
<dbReference type="PANTHER" id="PTHR38813">
    <property type="match status" value="1"/>
</dbReference>
<accession>A0A0G1T543</accession>
<protein>
    <recommendedName>
        <fullName evidence="4">Plasmid stabilization system</fullName>
    </recommendedName>
</protein>
<evidence type="ECO:0000256" key="1">
    <source>
        <dbReference type="ARBA" id="ARBA00022649"/>
    </source>
</evidence>
<proteinExistence type="predicted"/>
<sequence>MSSGRDWALRVRMRVWKDIAVFPRKDRERLSQIIEDLARNPYVGDIEKMRGEENTWRRRVGAFRIFYELFPQEKVIFVFHVERRTSKTY</sequence>
<dbReference type="SUPFAM" id="SSF143011">
    <property type="entry name" value="RelE-like"/>
    <property type="match status" value="1"/>
</dbReference>
<evidence type="ECO:0000313" key="2">
    <source>
        <dbReference type="EMBL" id="KKU76919.1"/>
    </source>
</evidence>
<evidence type="ECO:0008006" key="4">
    <source>
        <dbReference type="Google" id="ProtNLM"/>
    </source>
</evidence>
<dbReference type="Pfam" id="PF05016">
    <property type="entry name" value="ParE_toxin"/>
    <property type="match status" value="1"/>
</dbReference>
<comment type="caution">
    <text evidence="2">The sequence shown here is derived from an EMBL/GenBank/DDBJ whole genome shotgun (WGS) entry which is preliminary data.</text>
</comment>
<dbReference type="InterPro" id="IPR007712">
    <property type="entry name" value="RelE/ParE_toxin"/>
</dbReference>
<gene>
    <name evidence="2" type="ORF">UY02_C0010G0006</name>
</gene>